<feature type="compositionally biased region" description="Pro residues" evidence="2">
    <location>
        <begin position="618"/>
        <end position="643"/>
    </location>
</feature>
<reference evidence="7 8" key="1">
    <citation type="submission" date="2013-02" db="EMBL/GenBank/DDBJ databases">
        <title>The Genome Annotation of Plasmodium falciparum Tanzania (2000708).</title>
        <authorList>
            <consortium name="The Broad Institute Genome Sequencing Platform"/>
            <consortium name="The Broad Institute Genome Sequencing Center for Infectious Disease"/>
            <person name="Neafsey D."/>
            <person name="Hoffman S."/>
            <person name="Volkman S."/>
            <person name="Rosenthal P."/>
            <person name="Walker B."/>
            <person name="Young S.K."/>
            <person name="Zeng Q."/>
            <person name="Gargeya S."/>
            <person name="Fitzgerald M."/>
            <person name="Haas B."/>
            <person name="Abouelleil A."/>
            <person name="Allen A.W."/>
            <person name="Alvarado L."/>
            <person name="Arachchi H.M."/>
            <person name="Berlin A.M."/>
            <person name="Chapman S.B."/>
            <person name="Gainer-Dewar J."/>
            <person name="Goldberg J."/>
            <person name="Griggs A."/>
            <person name="Gujja S."/>
            <person name="Hansen M."/>
            <person name="Howarth C."/>
            <person name="Imamovic A."/>
            <person name="Ireland A."/>
            <person name="Larimer J."/>
            <person name="McCowan C."/>
            <person name="Murphy C."/>
            <person name="Pearson M."/>
            <person name="Poon T.W."/>
            <person name="Priest M."/>
            <person name="Roberts A."/>
            <person name="Saif S."/>
            <person name="Shea T."/>
            <person name="Sisk P."/>
            <person name="Sykes S."/>
            <person name="Wortman J."/>
            <person name="Nusbaum C."/>
            <person name="Birren B."/>
        </authorList>
    </citation>
    <scope>NUCLEOTIDE SEQUENCE [LARGE SCALE GENOMIC DNA]</scope>
    <source>
        <strain evidence="8">Tanzania (2000708)</strain>
    </source>
</reference>
<dbReference type="GO" id="GO:0016020">
    <property type="term" value="C:membrane"/>
    <property type="evidence" value="ECO:0007669"/>
    <property type="project" value="InterPro"/>
</dbReference>
<evidence type="ECO:0000259" key="4">
    <source>
        <dbReference type="Pfam" id="PF05424"/>
    </source>
</evidence>
<evidence type="ECO:0000313" key="7">
    <source>
        <dbReference type="EMBL" id="ETW32935.1"/>
    </source>
</evidence>
<dbReference type="FunFam" id="1.20.58.1930:FF:000001">
    <property type="entry name" value="Erythrocyte membrane protein 1, PfEMP1"/>
    <property type="match status" value="1"/>
</dbReference>
<dbReference type="Gene3D" id="1.20.58.1930">
    <property type="match status" value="1"/>
</dbReference>
<reference evidence="7 8" key="2">
    <citation type="submission" date="2013-02" db="EMBL/GenBank/DDBJ databases">
        <title>The Genome Sequence of Plasmodium falciparum Tanzania (2000708).</title>
        <authorList>
            <consortium name="The Broad Institute Genome Sequencing Platform"/>
            <consortium name="The Broad Institute Genome Sequencing Center for Infectious Disease"/>
            <person name="Neafsey D."/>
            <person name="Cheeseman I."/>
            <person name="Volkman S."/>
            <person name="Adams J."/>
            <person name="Walker B."/>
            <person name="Young S.K."/>
            <person name="Zeng Q."/>
            <person name="Gargeya S."/>
            <person name="Fitzgerald M."/>
            <person name="Haas B."/>
            <person name="Abouelleil A."/>
            <person name="Alvarado L."/>
            <person name="Arachchi H.M."/>
            <person name="Berlin A.M."/>
            <person name="Chapman S.B."/>
            <person name="Dewar J."/>
            <person name="Goldberg J."/>
            <person name="Griggs A."/>
            <person name="Gujja S."/>
            <person name="Hansen M."/>
            <person name="Howarth C."/>
            <person name="Imamovic A."/>
            <person name="Larimer J."/>
            <person name="McCowan C."/>
            <person name="Murphy C."/>
            <person name="Neiman D."/>
            <person name="Pearson M."/>
            <person name="Priest M."/>
            <person name="Roberts A."/>
            <person name="Saif S."/>
            <person name="Shea T."/>
            <person name="Sisk P."/>
            <person name="Sykes S."/>
            <person name="Wortman J."/>
            <person name="Nusbaum C."/>
            <person name="Birren B."/>
        </authorList>
    </citation>
    <scope>NUCLEOTIDE SEQUENCE [LARGE SCALE GENOMIC DNA]</scope>
    <source>
        <strain evidence="8">Tanzania (2000708)</strain>
    </source>
</reference>
<feature type="non-terminal residue" evidence="7">
    <location>
        <position position="643"/>
    </location>
</feature>
<dbReference type="EMBL" id="KI926982">
    <property type="protein sequence ID" value="ETW32935.1"/>
    <property type="molecule type" value="Genomic_DNA"/>
</dbReference>
<evidence type="ECO:0000256" key="1">
    <source>
        <dbReference type="SAM" id="Coils"/>
    </source>
</evidence>
<dbReference type="Pfam" id="PF22672">
    <property type="entry name" value="DBL_C"/>
    <property type="match status" value="1"/>
</dbReference>
<keyword evidence="1" id="KW-0175">Coiled coil</keyword>
<evidence type="ECO:0000313" key="8">
    <source>
        <dbReference type="Proteomes" id="UP000030708"/>
    </source>
</evidence>
<feature type="compositionally biased region" description="Acidic residues" evidence="2">
    <location>
        <begin position="569"/>
        <end position="580"/>
    </location>
</feature>
<sequence>GNNDNTKSSTYNDILKGDKEIAQREEKIKGAINNYFSKSENQATGGENPRKKWWDENAQHIWEGMIYALTYKDNSETEKKKNDDTNKPILDDIVQKAFFGDKTAGKPGTTGTYTTRYQYDKVVLKDDDDQSGAKSNDDTKLENFVVRPPYFRYLEEWGETFCRQRTRMLEKIKDDCKVENGGKKQNPKCSCYGEHCEHQLGDDPTKVSDLMCKDCAKYCRLYKKWIERKKTEYEKQKKAYVEQQKNCEKESNNDAKQFCETLNTFNDAAEFLEKLGSCKKDSGKGKKFFENEGEAFTPAKDCKPCPEFKINCNGNDHCDNSKPNHCRNKNSIDATDIGNGGISIGNVDMVVSDKDANGFKTVLGECGSANIFKGIREDKWKCGNVCGYEVCIPQKGNSQKVKEKQNDEKHIITIKALLHRWLEYFLEDYNKINKKLKTCTNDKGSKCITECVDTWISKKQQEWKNIKDHYQKQYGGNDSNNSFSVKTVLEELQPKTDVNKAIKPCGDLTKFESFCGLNGTVSSKKENGNEDAIDCMLKKLKEKAKKCQQDHKPSDKPHQTAREPPAPVGDDDDPLEEENTVEAPKICENVLKTQPEAEKEEGDCNPATTEPSARPNPNHNPPAPAPAAPPSRPSPRPQPTNSI</sequence>
<feature type="domain" description="Duffy-binding-like" evidence="3">
    <location>
        <begin position="417"/>
        <end position="553"/>
    </location>
</feature>
<dbReference type="Pfam" id="PF18562">
    <property type="entry name" value="CIDR1_gamma"/>
    <property type="match status" value="1"/>
</dbReference>
<dbReference type="SUPFAM" id="SSF140924">
    <property type="entry name" value="Duffy binding domain-like"/>
    <property type="match status" value="2"/>
</dbReference>
<dbReference type="FunFam" id="1.20.58.830:FF:000001">
    <property type="entry name" value="Erythrocyte membrane protein 1, PfEMP1"/>
    <property type="match status" value="1"/>
</dbReference>
<evidence type="ECO:0000259" key="3">
    <source>
        <dbReference type="Pfam" id="PF03011"/>
    </source>
</evidence>
<dbReference type="InterPro" id="IPR042202">
    <property type="entry name" value="Duffy-ag-bd_sf"/>
</dbReference>
<dbReference type="Gene3D" id="1.20.1310.20">
    <property type="entry name" value="Duffy-antigen binding domain"/>
    <property type="match status" value="1"/>
</dbReference>
<evidence type="ECO:0008006" key="9">
    <source>
        <dbReference type="Google" id="ProtNLM"/>
    </source>
</evidence>
<feature type="compositionally biased region" description="Basic and acidic residues" evidence="2">
    <location>
        <begin position="545"/>
        <end position="561"/>
    </location>
</feature>
<dbReference type="Pfam" id="PF03011">
    <property type="entry name" value="PFEMP"/>
    <property type="match status" value="1"/>
</dbReference>
<dbReference type="InterPro" id="IPR041480">
    <property type="entry name" value="CIDR1_gamma"/>
</dbReference>
<gene>
    <name evidence="7" type="ORF">PFTANZ_06346</name>
</gene>
<evidence type="ECO:0000256" key="2">
    <source>
        <dbReference type="SAM" id="MobiDB-lite"/>
    </source>
</evidence>
<feature type="coiled-coil region" evidence="1">
    <location>
        <begin position="226"/>
        <end position="253"/>
    </location>
</feature>
<dbReference type="InterPro" id="IPR004258">
    <property type="entry name" value="DBL"/>
</dbReference>
<dbReference type="InterPro" id="IPR054595">
    <property type="entry name" value="DBL_C"/>
</dbReference>
<accession>A0A024VXI3</accession>
<dbReference type="Proteomes" id="UP000030708">
    <property type="component" value="Unassembled WGS sequence"/>
</dbReference>
<name>A0A024VXI3_PLAFA</name>
<dbReference type="Pfam" id="PF05424">
    <property type="entry name" value="Duffy_binding"/>
    <property type="match status" value="1"/>
</dbReference>
<feature type="domain" description="Duffy-binding-like" evidence="6">
    <location>
        <begin position="156"/>
        <end position="299"/>
    </location>
</feature>
<feature type="domain" description="Duffy-antigen binding" evidence="4">
    <location>
        <begin position="12"/>
        <end position="83"/>
    </location>
</feature>
<dbReference type="Gene3D" id="1.20.58.830">
    <property type="match status" value="1"/>
</dbReference>
<evidence type="ECO:0000259" key="6">
    <source>
        <dbReference type="Pfam" id="PF22672"/>
    </source>
</evidence>
<proteinExistence type="predicted"/>
<dbReference type="AlphaFoldDB" id="A0A024VXI3"/>
<dbReference type="GO" id="GO:0046789">
    <property type="term" value="F:host cell surface receptor binding"/>
    <property type="evidence" value="ECO:0007669"/>
    <property type="project" value="InterPro"/>
</dbReference>
<feature type="domain" description="Cysteine-rich interdomain region 1 gamma" evidence="5">
    <location>
        <begin position="346"/>
        <end position="395"/>
    </location>
</feature>
<feature type="region of interest" description="Disordered" evidence="2">
    <location>
        <begin position="544"/>
        <end position="643"/>
    </location>
</feature>
<evidence type="ECO:0000259" key="5">
    <source>
        <dbReference type="Pfam" id="PF18562"/>
    </source>
</evidence>
<organism evidence="7 8">
    <name type="scientific">Plasmodium falciparum Tanzania</name>
    <name type="common">2000708</name>
    <dbReference type="NCBI Taxonomy" id="1036725"/>
    <lineage>
        <taxon>Eukaryota</taxon>
        <taxon>Sar</taxon>
        <taxon>Alveolata</taxon>
        <taxon>Apicomplexa</taxon>
        <taxon>Aconoidasida</taxon>
        <taxon>Haemosporida</taxon>
        <taxon>Plasmodiidae</taxon>
        <taxon>Plasmodium</taxon>
        <taxon>Plasmodium (Laverania)</taxon>
    </lineage>
</organism>
<feature type="non-terminal residue" evidence="7">
    <location>
        <position position="1"/>
    </location>
</feature>
<protein>
    <recommendedName>
        <fullName evidence="9">Duffy-binding-like domain-containing protein</fullName>
    </recommendedName>
</protein>
<dbReference type="InterPro" id="IPR008602">
    <property type="entry name" value="Duffy-antigen-binding"/>
</dbReference>